<dbReference type="VEuPathDB" id="GiardiaDB:DHA2_152498"/>
<dbReference type="VEuPathDB" id="GiardiaDB:GL50581_4540"/>
<evidence type="ECO:0000313" key="2">
    <source>
        <dbReference type="EMBL" id="ESU38180.1"/>
    </source>
</evidence>
<reference evidence="2 3" key="2">
    <citation type="journal article" date="2013" name="Genome Biol. Evol.">
        <title>Genome sequencing of Giardia lamblia genotypes A2 and B isolates (DH and GS) and comparative analysis with the genomes of genotypes A1 and E (WB and Pig).</title>
        <authorList>
            <person name="Adam R.D."/>
            <person name="Dahlstrom E.W."/>
            <person name="Martens C.A."/>
            <person name="Bruno D.P."/>
            <person name="Barbian K.D."/>
            <person name="Ricklefs S.M."/>
            <person name="Hernandez M.M."/>
            <person name="Narla N.P."/>
            <person name="Patel R.B."/>
            <person name="Porcella S.F."/>
            <person name="Nash T.E."/>
        </authorList>
    </citation>
    <scope>NUCLEOTIDE SEQUENCE [LARGE SCALE GENOMIC DNA]</scope>
    <source>
        <strain evidence="2 3">DH</strain>
    </source>
</reference>
<sequence length="904" mass="100852">MSQRGIPPAMGSGISAGCYSTIVTPHLEAVTDDETSLLQMGTSQEVTETSSASDSQRDPDKDTSGSSTHLSRDSKRPKSCGVDIAPKLAPPHPPSALTAPVMPPVRTRRHKVHNIASIPDAEDLLELTNGGEIKFAPSSITNTDLAHLHLSSDQLSRLAATVYHGRARYARLLLGEGSPRYSSSLLLLYELLSYSLQSGRFIISLLNLVPEIITTLSYVRLILTCLYWDYPEYSTLYPVLLRLASAGEPSRSMDPIVTTVCFNAYPSPWSSPASIWCRKLRTQDHLCQHMQQFLADYQRKLRVKTVSAGEAVHSVKRYKVDYSFVIELLVFDIIRRILVGDASLAIVMSNLLPIFSCTNASYTRAIYTNSPKDIYSVMTNTIGSPSIIPDLFQLLLNKAGVPAFRIQFSETLIGNLVAIEGVWYVVDTIKYVTATRFYGSDYVNIPLHWYCRLFPRTSSLLYTAGFPILYSVDRTEATEPVTSLSSLKYNLNFIKNQCFCVSELYDAMNFLKDRDEEVHKRIRRTLDAVLPITPKVVLFNQPASLSNTGSFTSILQLTNSPLTPTGRPPSTLREPSPRRAKTSTNIAKSKLSPPLNKQSASPAKKFIYRQLGNSTSYIQASERISLSQTLVDMEGPAAQTLLKGLSYILHTGAYSMHGWILPEDCTFDGYTLGPNTNHSSAAASTTASLTSAPNPCVSQALSDLDLCVMRYAIYTLVERLLAELKIELDSCSPNLKLSTPPLSARPSSIGRHTQKAETSMMLAISNFQVRVEQQCFYRIQFFKDTIMARQPFILKEHRLSIDMMTKLSTDTESFKIVVAKLKEHVDTLVFDNKLRMILVFDDQNFSTPITEEEEHSLLSNMNKLLKHVFYASKCSNREQMTRKGRGILGSNGRLYFLIEFVKLL</sequence>
<feature type="compositionally biased region" description="Polar residues" evidence="1">
    <location>
        <begin position="42"/>
        <end position="54"/>
    </location>
</feature>
<dbReference type="VEuPathDB" id="GiardiaDB:GL50803_0014662"/>
<comment type="caution">
    <text evidence="2">The sequence shown here is derived from an EMBL/GenBank/DDBJ whole genome shotgun (WGS) entry which is preliminary data.</text>
</comment>
<accession>V6TML0</accession>
<evidence type="ECO:0000313" key="3">
    <source>
        <dbReference type="Proteomes" id="UP000018320"/>
    </source>
</evidence>
<organism evidence="2 3">
    <name type="scientific">Giardia intestinalis</name>
    <name type="common">Giardia lamblia</name>
    <dbReference type="NCBI Taxonomy" id="5741"/>
    <lineage>
        <taxon>Eukaryota</taxon>
        <taxon>Metamonada</taxon>
        <taxon>Diplomonadida</taxon>
        <taxon>Hexamitidae</taxon>
        <taxon>Giardiinae</taxon>
        <taxon>Giardia</taxon>
    </lineage>
</organism>
<dbReference type="AlphaFoldDB" id="V6TML0"/>
<feature type="region of interest" description="Disordered" evidence="1">
    <location>
        <begin position="557"/>
        <end position="599"/>
    </location>
</feature>
<feature type="region of interest" description="Disordered" evidence="1">
    <location>
        <begin position="42"/>
        <end position="101"/>
    </location>
</feature>
<dbReference type="VEuPathDB" id="GiardiaDB:QR46_3569"/>
<gene>
    <name evidence="2" type="ORF">DHA2_152498</name>
</gene>
<dbReference type="Proteomes" id="UP000018320">
    <property type="component" value="Unassembled WGS sequence"/>
</dbReference>
<name>V6TML0_GIAIN</name>
<proteinExistence type="predicted"/>
<reference evidence="3" key="1">
    <citation type="submission" date="2012-02" db="EMBL/GenBank/DDBJ databases">
        <title>Genome sequencing of Giardia lamblia Genotypes A2 and B isolates (DH and GS) and comparative analysis with the genomes of Genotypes A1 and E (WB and Pig).</title>
        <authorList>
            <person name="Adam R."/>
            <person name="Dahlstrom E."/>
            <person name="Martens C."/>
            <person name="Bruno D."/>
            <person name="Barbian K."/>
            <person name="Porcella S.F."/>
            <person name="Nash T."/>
        </authorList>
    </citation>
    <scope>NUCLEOTIDE SEQUENCE</scope>
    <source>
        <strain evidence="3">DH</strain>
    </source>
</reference>
<dbReference type="EMBL" id="AHGT01000016">
    <property type="protein sequence ID" value="ESU38180.1"/>
    <property type="molecule type" value="Genomic_DNA"/>
</dbReference>
<protein>
    <submittedName>
        <fullName evidence="2">Uncharacterized protein</fullName>
    </submittedName>
</protein>
<dbReference type="PROSITE" id="PS51257">
    <property type="entry name" value="PROKAR_LIPOPROTEIN"/>
    <property type="match status" value="1"/>
</dbReference>
<evidence type="ECO:0000256" key="1">
    <source>
        <dbReference type="SAM" id="MobiDB-lite"/>
    </source>
</evidence>